<dbReference type="GO" id="GO:0000270">
    <property type="term" value="P:peptidoglycan metabolic process"/>
    <property type="evidence" value="ECO:0007669"/>
    <property type="project" value="TreeGrafter"/>
</dbReference>
<evidence type="ECO:0000256" key="3">
    <source>
        <dbReference type="SAM" id="SignalP"/>
    </source>
</evidence>
<dbReference type="InterPro" id="IPR012338">
    <property type="entry name" value="Beta-lactam/transpept-like"/>
</dbReference>
<dbReference type="InterPro" id="IPR000667">
    <property type="entry name" value="Peptidase_S13"/>
</dbReference>
<comment type="caution">
    <text evidence="4">The sequence shown here is derived from an EMBL/GenBank/DDBJ whole genome shotgun (WGS) entry which is preliminary data.</text>
</comment>
<evidence type="ECO:0000256" key="1">
    <source>
        <dbReference type="ARBA" id="ARBA00006096"/>
    </source>
</evidence>
<comment type="similarity">
    <text evidence="1">Belongs to the peptidase S13 family.</text>
</comment>
<dbReference type="EMBL" id="STGJ01000018">
    <property type="protein sequence ID" value="TIC79176.1"/>
    <property type="molecule type" value="Genomic_DNA"/>
</dbReference>
<dbReference type="EC" id="3.4.16.4" evidence="4"/>
<feature type="chain" id="PRO_5020888878" evidence="3">
    <location>
        <begin position="20"/>
        <end position="452"/>
    </location>
</feature>
<keyword evidence="2 4" id="KW-0378">Hydrolase</keyword>
<keyword evidence="3" id="KW-0732">Signal</keyword>
<dbReference type="Pfam" id="PF02113">
    <property type="entry name" value="Peptidase_S13"/>
    <property type="match status" value="1"/>
</dbReference>
<accession>A0A4T0UL52</accession>
<dbReference type="GO" id="GO:0009002">
    <property type="term" value="F:serine-type D-Ala-D-Ala carboxypeptidase activity"/>
    <property type="evidence" value="ECO:0007669"/>
    <property type="project" value="UniProtKB-EC"/>
</dbReference>
<dbReference type="NCBIfam" id="TIGR00666">
    <property type="entry name" value="PBP4"/>
    <property type="match status" value="1"/>
</dbReference>
<dbReference type="SUPFAM" id="SSF56601">
    <property type="entry name" value="beta-lactamase/transpeptidase-like"/>
    <property type="match status" value="1"/>
</dbReference>
<dbReference type="AlphaFoldDB" id="A0A4T0UL52"/>
<dbReference type="Proteomes" id="UP000308891">
    <property type="component" value="Unassembled WGS sequence"/>
</dbReference>
<dbReference type="PRINTS" id="PR00922">
    <property type="entry name" value="DADACBPTASE3"/>
</dbReference>
<dbReference type="Gene3D" id="3.40.710.10">
    <property type="entry name" value="DD-peptidase/beta-lactamase superfamily"/>
    <property type="match status" value="2"/>
</dbReference>
<protein>
    <submittedName>
        <fullName evidence="4">D-alanyl-D-alanine carboxypeptidase/D-alanyl-D-alanine-endopeptidase</fullName>
        <ecNumber evidence="4">3.4.16.4</ecNumber>
    </submittedName>
</protein>
<evidence type="ECO:0000256" key="2">
    <source>
        <dbReference type="ARBA" id="ARBA00022801"/>
    </source>
</evidence>
<proteinExistence type="inferred from homology"/>
<organism evidence="4 5">
    <name type="scientific">Crenobacter intestini</name>
    <dbReference type="NCBI Taxonomy" id="2563443"/>
    <lineage>
        <taxon>Bacteria</taxon>
        <taxon>Pseudomonadati</taxon>
        <taxon>Pseudomonadota</taxon>
        <taxon>Betaproteobacteria</taxon>
        <taxon>Neisseriales</taxon>
        <taxon>Neisseriaceae</taxon>
        <taxon>Crenobacter</taxon>
    </lineage>
</organism>
<name>A0A4T0UL52_9NEIS</name>
<evidence type="ECO:0000313" key="5">
    <source>
        <dbReference type="Proteomes" id="UP000308891"/>
    </source>
</evidence>
<keyword evidence="5" id="KW-1185">Reference proteome</keyword>
<dbReference type="GO" id="GO:0006508">
    <property type="term" value="P:proteolysis"/>
    <property type="evidence" value="ECO:0007669"/>
    <property type="project" value="InterPro"/>
</dbReference>
<keyword evidence="4" id="KW-0645">Protease</keyword>
<reference evidence="4 5" key="1">
    <citation type="submission" date="2019-04" db="EMBL/GenBank/DDBJ databases">
        <title>Crenobacter sp. nov.</title>
        <authorList>
            <person name="Shi S."/>
        </authorList>
    </citation>
    <scope>NUCLEOTIDE SEQUENCE [LARGE SCALE GENOMIC DNA]</scope>
    <source>
        <strain evidence="4 5">GY 70310</strain>
    </source>
</reference>
<gene>
    <name evidence="4" type="primary">dacB</name>
    <name evidence="4" type="ORF">E5K04_13820</name>
</gene>
<dbReference type="PANTHER" id="PTHR30023:SF0">
    <property type="entry name" value="PENICILLIN-SENSITIVE CARBOXYPEPTIDASE A"/>
    <property type="match status" value="1"/>
</dbReference>
<feature type="signal peptide" evidence="3">
    <location>
        <begin position="1"/>
        <end position="19"/>
    </location>
</feature>
<keyword evidence="4" id="KW-0121">Carboxypeptidase</keyword>
<sequence length="452" mass="46797">MRALIACLMLCAAAASAFAADPEGDVALWVGCARSGETLLENRADAPMNPASTMKLVTAFAALDTLGPDYRWKSSLRSDAPLTGGVLQGDLWWVGEGDPAFDVAALDALLDGLRLRGIRAVSGELLLDRSAFARIAGADGFERDAQRVFTVAPDTHLVGHKVAWLHFYNDGAGARAALVPALPGVTLKASLSDAGETGGACGDVRRFVSITSEGDTLSVSGELPRACDGASRFVNLLSAPAFAAQAFAARWARLDGQGAAFGGERPAPAGARVLAEHLSPPLSQVLVSTNFHSNNTMARAVYLTLGRAHPHGAGKVAGAEAALRASLARHGVDTRTLVLENGAGFSRRERVSARALGQLLSAAWLAPFAPEFVASVPAAGRDGTLEKRLAAWGPRLRLKTGTLDGVSALAGYWLAPDGEPLVLVAIANGDGVSAARIDAVVDAALRQVHAAP</sequence>
<dbReference type="Gene3D" id="3.50.80.20">
    <property type="entry name" value="D-Ala-D-Ala carboxypeptidase C, peptidase S13"/>
    <property type="match status" value="1"/>
</dbReference>
<dbReference type="OrthoDB" id="9802627at2"/>
<dbReference type="PANTHER" id="PTHR30023">
    <property type="entry name" value="D-ALANYL-D-ALANINE CARBOXYPEPTIDASE"/>
    <property type="match status" value="1"/>
</dbReference>
<evidence type="ECO:0000313" key="4">
    <source>
        <dbReference type="EMBL" id="TIC79176.1"/>
    </source>
</evidence>
<dbReference type="RefSeq" id="WP_136555132.1">
    <property type="nucleotide sequence ID" value="NZ_STGJ01000018.1"/>
</dbReference>